<comment type="subcellular location">
    <subcellularLocation>
        <location evidence="1">Membrane</location>
        <topology evidence="1">Multi-pass membrane protein</topology>
    </subcellularLocation>
</comment>
<keyword evidence="4" id="KW-1133">Transmembrane helix</keyword>
<evidence type="ECO:0000313" key="7">
    <source>
        <dbReference type="Proteomes" id="UP001388673"/>
    </source>
</evidence>
<dbReference type="PANTHER" id="PTHR11360">
    <property type="entry name" value="MONOCARBOXYLATE TRANSPORTER"/>
    <property type="match status" value="1"/>
</dbReference>
<dbReference type="InterPro" id="IPR050327">
    <property type="entry name" value="Proton-linked_MCT"/>
</dbReference>
<dbReference type="InterPro" id="IPR011701">
    <property type="entry name" value="MFS"/>
</dbReference>
<evidence type="ECO:0000313" key="6">
    <source>
        <dbReference type="EMBL" id="KAK8869646.1"/>
    </source>
</evidence>
<evidence type="ECO:0000256" key="3">
    <source>
        <dbReference type="SAM" id="MobiDB-lite"/>
    </source>
</evidence>
<feature type="transmembrane region" description="Helical" evidence="4">
    <location>
        <begin position="214"/>
        <end position="235"/>
    </location>
</feature>
<evidence type="ECO:0000256" key="1">
    <source>
        <dbReference type="ARBA" id="ARBA00004141"/>
    </source>
</evidence>
<dbReference type="Proteomes" id="UP001388673">
    <property type="component" value="Unassembled WGS sequence"/>
</dbReference>
<dbReference type="Gene3D" id="1.20.1250.20">
    <property type="entry name" value="MFS general substrate transporter like domains"/>
    <property type="match status" value="2"/>
</dbReference>
<feature type="transmembrane region" description="Helical" evidence="4">
    <location>
        <begin position="376"/>
        <end position="399"/>
    </location>
</feature>
<feature type="transmembrane region" description="Helical" evidence="4">
    <location>
        <begin position="155"/>
        <end position="177"/>
    </location>
</feature>
<accession>A0AAW0Z616</accession>
<comment type="caution">
    <text evidence="6">The sequence shown here is derived from an EMBL/GenBank/DDBJ whole genome shotgun (WGS) entry which is preliminary data.</text>
</comment>
<proteinExistence type="inferred from homology"/>
<feature type="transmembrane region" description="Helical" evidence="4">
    <location>
        <begin position="470"/>
        <end position="495"/>
    </location>
</feature>
<dbReference type="RefSeq" id="XP_066805892.1">
    <property type="nucleotide sequence ID" value="XM_066943350.1"/>
</dbReference>
<feature type="transmembrane region" description="Helical" evidence="4">
    <location>
        <begin position="405"/>
        <end position="432"/>
    </location>
</feature>
<dbReference type="KEGG" id="kne:92177474"/>
<reference evidence="6 7" key="1">
    <citation type="journal article" date="2024" name="bioRxiv">
        <title>Comparative genomics of Cryptococcus and Kwoniella reveals pathogenesis evolution and contrasting karyotype dynamics via intercentromeric recombination or chromosome fusion.</title>
        <authorList>
            <person name="Coelho M.A."/>
            <person name="David-Palma M."/>
            <person name="Shea T."/>
            <person name="Bowers K."/>
            <person name="McGinley-Smith S."/>
            <person name="Mohammad A.W."/>
            <person name="Gnirke A."/>
            <person name="Yurkov A.M."/>
            <person name="Nowrousian M."/>
            <person name="Sun S."/>
            <person name="Cuomo C.A."/>
            <person name="Heitman J."/>
        </authorList>
    </citation>
    <scope>NUCLEOTIDE SEQUENCE [LARGE SCALE GENOMIC DNA]</scope>
    <source>
        <strain evidence="6 7">CBS 13917</strain>
    </source>
</reference>
<dbReference type="InterPro" id="IPR036259">
    <property type="entry name" value="MFS_trans_sf"/>
</dbReference>
<dbReference type="Pfam" id="PF07690">
    <property type="entry name" value="MFS_1"/>
    <property type="match status" value="1"/>
</dbReference>
<feature type="region of interest" description="Disordered" evidence="3">
    <location>
        <begin position="1"/>
        <end position="75"/>
    </location>
</feature>
<evidence type="ECO:0000256" key="2">
    <source>
        <dbReference type="ARBA" id="ARBA00006727"/>
    </source>
</evidence>
<dbReference type="PANTHER" id="PTHR11360:SF177">
    <property type="entry name" value="RIBOFLAVIN TRANSPORTER MCH5"/>
    <property type="match status" value="1"/>
</dbReference>
<feature type="transmembrane region" description="Helical" evidence="4">
    <location>
        <begin position="444"/>
        <end position="464"/>
    </location>
</feature>
<keyword evidence="4" id="KW-0812">Transmembrane</keyword>
<dbReference type="GO" id="GO:0016020">
    <property type="term" value="C:membrane"/>
    <property type="evidence" value="ECO:0007669"/>
    <property type="project" value="UniProtKB-SubCell"/>
</dbReference>
<dbReference type="GO" id="GO:0022857">
    <property type="term" value="F:transmembrane transporter activity"/>
    <property type="evidence" value="ECO:0007669"/>
    <property type="project" value="InterPro"/>
</dbReference>
<feature type="domain" description="Major facilitator superfamily (MFS) profile" evidence="5">
    <location>
        <begin position="116"/>
        <end position="503"/>
    </location>
</feature>
<feature type="transmembrane region" description="Helical" evidence="4">
    <location>
        <begin position="184"/>
        <end position="202"/>
    </location>
</feature>
<dbReference type="GeneID" id="92177474"/>
<dbReference type="EMBL" id="JBCAWK010000001">
    <property type="protein sequence ID" value="KAK8869646.1"/>
    <property type="molecule type" value="Genomic_DNA"/>
</dbReference>
<dbReference type="PROSITE" id="PS50850">
    <property type="entry name" value="MFS"/>
    <property type="match status" value="1"/>
</dbReference>
<feature type="transmembrane region" description="Helical" evidence="4">
    <location>
        <begin position="273"/>
        <end position="292"/>
    </location>
</feature>
<sequence length="522" mass="56031">MSNSAKSSLPLGSPLEPIQTRSHHQLAPTPSRSHANVDPFPLQLHLTRSHAPGGHPPQLHRPPTRNDGLDNIPPPLPSSPIALQRALTRDPDLELQMGVNDDDVGPPPEGGKDAWLCVISAFFVLFCIFGFTTVFGQLKIYYMAHQLQGYSESQVAWIASIQAFLVFSGSIVSGRFFDSHGARILTVLGTTLSVAALVALAFCKEYYQFILAHAAFGLSGSLMYSPATAVVGHWFMRRRSTAVGIVVCGSGLAGVIYPIALKRLFDETSYRNTLLIIAAMNAVLMFPAWFYLKARLPPRAPPPLRSLLGPWKDIRYTCLVAGSCLVMLNFFSPYFNAPTLASSNNLSANLSSYSIAILQAGSFLGRASSGVLADAFGVWTVFITVTVGCSISIFAFWVASPIAPAAAVVGLVAYGFFSGAWITLVAASTGAISPTREFGMRLGMLWSLTAIPGLVGPVICGVLISSHGQIFKYAGIFVGSSHIVGAVVTIAPRIVEILGDFTRKRKGEKVDEVREGTVEEKD</sequence>
<comment type="similarity">
    <text evidence="2">Belongs to the major facilitator superfamily. Monocarboxylate porter (TC 2.A.1.13) family.</text>
</comment>
<keyword evidence="7" id="KW-1185">Reference proteome</keyword>
<dbReference type="InterPro" id="IPR020846">
    <property type="entry name" value="MFS_dom"/>
</dbReference>
<dbReference type="CDD" id="cd17352">
    <property type="entry name" value="MFS_MCT_SLC16"/>
    <property type="match status" value="1"/>
</dbReference>
<dbReference type="SUPFAM" id="SSF103473">
    <property type="entry name" value="MFS general substrate transporter"/>
    <property type="match status" value="1"/>
</dbReference>
<gene>
    <name evidence="6" type="ORF">IAR55_000214</name>
</gene>
<dbReference type="AlphaFoldDB" id="A0AAW0Z616"/>
<keyword evidence="4" id="KW-0472">Membrane</keyword>
<name>A0AAW0Z616_9TREE</name>
<feature type="transmembrane region" description="Helical" evidence="4">
    <location>
        <begin position="114"/>
        <end position="135"/>
    </location>
</feature>
<feature type="transmembrane region" description="Helical" evidence="4">
    <location>
        <begin position="242"/>
        <end position="261"/>
    </location>
</feature>
<evidence type="ECO:0000256" key="4">
    <source>
        <dbReference type="SAM" id="Phobius"/>
    </source>
</evidence>
<organism evidence="6 7">
    <name type="scientific">Kwoniella newhampshirensis</name>
    <dbReference type="NCBI Taxonomy" id="1651941"/>
    <lineage>
        <taxon>Eukaryota</taxon>
        <taxon>Fungi</taxon>
        <taxon>Dikarya</taxon>
        <taxon>Basidiomycota</taxon>
        <taxon>Agaricomycotina</taxon>
        <taxon>Tremellomycetes</taxon>
        <taxon>Tremellales</taxon>
        <taxon>Cryptococcaceae</taxon>
        <taxon>Kwoniella</taxon>
    </lineage>
</organism>
<protein>
    <recommendedName>
        <fullName evidence="5">Major facilitator superfamily (MFS) profile domain-containing protein</fullName>
    </recommendedName>
</protein>
<evidence type="ECO:0000259" key="5">
    <source>
        <dbReference type="PROSITE" id="PS50850"/>
    </source>
</evidence>